<evidence type="ECO:0000313" key="2">
    <source>
        <dbReference type="EMBL" id="KAL0492067.1"/>
    </source>
</evidence>
<keyword evidence="3" id="KW-1185">Reference proteome</keyword>
<dbReference type="Proteomes" id="UP001431209">
    <property type="component" value="Unassembled WGS sequence"/>
</dbReference>
<name>A0AAW2ZNU7_9EUKA</name>
<dbReference type="AlphaFoldDB" id="A0AAW2ZNU7"/>
<evidence type="ECO:0000313" key="1">
    <source>
        <dbReference type="EMBL" id="KAL0490356.1"/>
    </source>
</evidence>
<sequence length="180" mass="20104">MSETVDQIEQIIESRTVMETNNGETTEQILATLIDRQLLEQLFKFLLFVVVKDDAAWVSLIHLSLSCVSDMDLAPVTIRRAMAEFLLAVIGACWVPIHLRRYACRLLTNVDQVQTEKVLDLLKYVGNRRLQEDLRRHGQSDASMTNATCSRGFARGPSSIGSFQGECQGLTTSTLAPIDC</sequence>
<dbReference type="EMBL" id="JAOPGA020001671">
    <property type="protein sequence ID" value="KAL0490356.1"/>
    <property type="molecule type" value="Genomic_DNA"/>
</dbReference>
<reference evidence="1 3" key="1">
    <citation type="submission" date="2024-03" db="EMBL/GenBank/DDBJ databases">
        <title>The Acrasis kona genome and developmental transcriptomes reveal deep origins of eukaryotic multicellular pathways.</title>
        <authorList>
            <person name="Sheikh S."/>
            <person name="Fu C.-J."/>
            <person name="Brown M.W."/>
            <person name="Baldauf S.L."/>
        </authorList>
    </citation>
    <scope>NUCLEOTIDE SEQUENCE [LARGE SCALE GENOMIC DNA]</scope>
    <source>
        <strain evidence="1 3">ATCC MYA-3509</strain>
    </source>
</reference>
<keyword evidence="2" id="KW-0812">Transmembrane</keyword>
<dbReference type="EMBL" id="JAOPGA020001948">
    <property type="protein sequence ID" value="KAL0492067.1"/>
    <property type="molecule type" value="Genomic_DNA"/>
</dbReference>
<protein>
    <submittedName>
        <fullName evidence="2">2 TM domain-containing transmembrane protein</fullName>
    </submittedName>
</protein>
<gene>
    <name evidence="2" type="ORF">AKO1_000936</name>
    <name evidence="1" type="ORF">AKO1_015081</name>
</gene>
<keyword evidence="2" id="KW-0472">Membrane</keyword>
<evidence type="ECO:0000313" key="3">
    <source>
        <dbReference type="Proteomes" id="UP001431209"/>
    </source>
</evidence>
<accession>A0AAW2ZNU7</accession>
<proteinExistence type="predicted"/>
<comment type="caution">
    <text evidence="1">The sequence shown here is derived from an EMBL/GenBank/DDBJ whole genome shotgun (WGS) entry which is preliminary data.</text>
</comment>
<organism evidence="1 3">
    <name type="scientific">Acrasis kona</name>
    <dbReference type="NCBI Taxonomy" id="1008807"/>
    <lineage>
        <taxon>Eukaryota</taxon>
        <taxon>Discoba</taxon>
        <taxon>Heterolobosea</taxon>
        <taxon>Tetramitia</taxon>
        <taxon>Eutetramitia</taxon>
        <taxon>Acrasidae</taxon>
        <taxon>Acrasis</taxon>
    </lineage>
</organism>